<dbReference type="EMBL" id="REGN01008747">
    <property type="protein sequence ID" value="RNA02826.1"/>
    <property type="molecule type" value="Genomic_DNA"/>
</dbReference>
<sequence length="134" mass="15922">MQRGSEKIKIYLLIFFQFGNFVYWYEIWLLKNIRIVSFKKNVTRKTICGPLQFLKIHSFMTFFTYILPGIYFNRLINLLFTTIKTEQLLTAINNQLNLEGLHPKRITLFISSRSHKNLVQSTQCSGVLIKLEHF</sequence>
<organism evidence="2 3">
    <name type="scientific">Brachionus plicatilis</name>
    <name type="common">Marine rotifer</name>
    <name type="synonym">Brachionus muelleri</name>
    <dbReference type="NCBI Taxonomy" id="10195"/>
    <lineage>
        <taxon>Eukaryota</taxon>
        <taxon>Metazoa</taxon>
        <taxon>Spiralia</taxon>
        <taxon>Gnathifera</taxon>
        <taxon>Rotifera</taxon>
        <taxon>Eurotatoria</taxon>
        <taxon>Monogononta</taxon>
        <taxon>Pseudotrocha</taxon>
        <taxon>Ploima</taxon>
        <taxon>Brachionidae</taxon>
        <taxon>Brachionus</taxon>
    </lineage>
</organism>
<name>A0A3M7PUJ7_BRAPC</name>
<dbReference type="Proteomes" id="UP000276133">
    <property type="component" value="Unassembled WGS sequence"/>
</dbReference>
<keyword evidence="1" id="KW-0472">Membrane</keyword>
<dbReference type="AlphaFoldDB" id="A0A3M7PUJ7"/>
<accession>A0A3M7PUJ7</accession>
<evidence type="ECO:0000313" key="3">
    <source>
        <dbReference type="Proteomes" id="UP000276133"/>
    </source>
</evidence>
<proteinExistence type="predicted"/>
<feature type="transmembrane region" description="Helical" evidence="1">
    <location>
        <begin position="12"/>
        <end position="30"/>
    </location>
</feature>
<keyword evidence="1" id="KW-0812">Transmembrane</keyword>
<keyword evidence="3" id="KW-1185">Reference proteome</keyword>
<feature type="transmembrane region" description="Helical" evidence="1">
    <location>
        <begin position="50"/>
        <end position="72"/>
    </location>
</feature>
<reference evidence="2 3" key="1">
    <citation type="journal article" date="2018" name="Sci. Rep.">
        <title>Genomic signatures of local adaptation to the degree of environmental predictability in rotifers.</title>
        <authorList>
            <person name="Franch-Gras L."/>
            <person name="Hahn C."/>
            <person name="Garcia-Roger E.M."/>
            <person name="Carmona M.J."/>
            <person name="Serra M."/>
            <person name="Gomez A."/>
        </authorList>
    </citation>
    <scope>NUCLEOTIDE SEQUENCE [LARGE SCALE GENOMIC DNA]</scope>
    <source>
        <strain evidence="2">HYR1</strain>
    </source>
</reference>
<comment type="caution">
    <text evidence="2">The sequence shown here is derived from an EMBL/GenBank/DDBJ whole genome shotgun (WGS) entry which is preliminary data.</text>
</comment>
<gene>
    <name evidence="2" type="ORF">BpHYR1_018645</name>
</gene>
<protein>
    <submittedName>
        <fullName evidence="2">Uncharacterized protein</fullName>
    </submittedName>
</protein>
<keyword evidence="1" id="KW-1133">Transmembrane helix</keyword>
<evidence type="ECO:0000313" key="2">
    <source>
        <dbReference type="EMBL" id="RNA02826.1"/>
    </source>
</evidence>
<evidence type="ECO:0000256" key="1">
    <source>
        <dbReference type="SAM" id="Phobius"/>
    </source>
</evidence>